<feature type="domain" description="Tf2-1-like SH3-like" evidence="1">
    <location>
        <begin position="65"/>
        <end position="128"/>
    </location>
</feature>
<organism evidence="2 3">
    <name type="scientific">Dendrobium nobile</name>
    <name type="common">Orchid</name>
    <dbReference type="NCBI Taxonomy" id="94219"/>
    <lineage>
        <taxon>Eukaryota</taxon>
        <taxon>Viridiplantae</taxon>
        <taxon>Streptophyta</taxon>
        <taxon>Embryophyta</taxon>
        <taxon>Tracheophyta</taxon>
        <taxon>Spermatophyta</taxon>
        <taxon>Magnoliopsida</taxon>
        <taxon>Liliopsida</taxon>
        <taxon>Asparagales</taxon>
        <taxon>Orchidaceae</taxon>
        <taxon>Epidendroideae</taxon>
        <taxon>Malaxideae</taxon>
        <taxon>Dendrobiinae</taxon>
        <taxon>Dendrobium</taxon>
    </lineage>
</organism>
<sequence length="166" mass="19509">MAPYESLYVKNLCWAETCKRKVIGSDFVDDATHKIIIIIDRPQAVQDRQKKYYDAKQCYMEFKVGDFIFIKIKVMKGALYFDNIDKLSPHYIALFDIVERIGNVAWRLALPVMYDVYNVFHMSSLRKFISDDHSKIITEPVDIQLDLTYVEKLDHILEFKCEATPK</sequence>
<dbReference type="AlphaFoldDB" id="A0A8T3BFI0"/>
<evidence type="ECO:0000259" key="1">
    <source>
        <dbReference type="Pfam" id="PF24626"/>
    </source>
</evidence>
<gene>
    <name evidence="2" type="ORF">KFK09_011788</name>
</gene>
<comment type="caution">
    <text evidence="2">The sequence shown here is derived from an EMBL/GenBank/DDBJ whole genome shotgun (WGS) entry which is preliminary data.</text>
</comment>
<dbReference type="InterPro" id="IPR056924">
    <property type="entry name" value="SH3_Tf2-1"/>
</dbReference>
<protein>
    <recommendedName>
        <fullName evidence="1">Tf2-1-like SH3-like domain-containing protein</fullName>
    </recommendedName>
</protein>
<dbReference type="Proteomes" id="UP000829196">
    <property type="component" value="Unassembled WGS sequence"/>
</dbReference>
<dbReference type="Pfam" id="PF24626">
    <property type="entry name" value="SH3_Tf2-1"/>
    <property type="match status" value="1"/>
</dbReference>
<evidence type="ECO:0000313" key="2">
    <source>
        <dbReference type="EMBL" id="KAI0511163.1"/>
    </source>
</evidence>
<reference evidence="2" key="1">
    <citation type="journal article" date="2022" name="Front. Genet.">
        <title>Chromosome-Scale Assembly of the Dendrobium nobile Genome Provides Insights Into the Molecular Mechanism of the Biosynthesis of the Medicinal Active Ingredient of Dendrobium.</title>
        <authorList>
            <person name="Xu Q."/>
            <person name="Niu S.-C."/>
            <person name="Li K.-L."/>
            <person name="Zheng P.-J."/>
            <person name="Zhang X.-J."/>
            <person name="Jia Y."/>
            <person name="Liu Y."/>
            <person name="Niu Y.-X."/>
            <person name="Yu L.-H."/>
            <person name="Chen D.-F."/>
            <person name="Zhang G.-Q."/>
        </authorList>
    </citation>
    <scope>NUCLEOTIDE SEQUENCE</scope>
    <source>
        <tissue evidence="2">Leaf</tissue>
    </source>
</reference>
<dbReference type="PANTHER" id="PTHR46148">
    <property type="entry name" value="CHROMO DOMAIN-CONTAINING PROTEIN"/>
    <property type="match status" value="1"/>
</dbReference>
<dbReference type="PANTHER" id="PTHR46148:SF60">
    <property type="entry name" value="CHROMO DOMAIN-CONTAINING PROTEIN"/>
    <property type="match status" value="1"/>
</dbReference>
<dbReference type="EMBL" id="JAGYWB010000009">
    <property type="protein sequence ID" value="KAI0511163.1"/>
    <property type="molecule type" value="Genomic_DNA"/>
</dbReference>
<proteinExistence type="predicted"/>
<keyword evidence="3" id="KW-1185">Reference proteome</keyword>
<dbReference type="OrthoDB" id="5554229at2759"/>
<name>A0A8T3BFI0_DENNO</name>
<evidence type="ECO:0000313" key="3">
    <source>
        <dbReference type="Proteomes" id="UP000829196"/>
    </source>
</evidence>
<accession>A0A8T3BFI0</accession>